<name>A0AC60Q1B8_IXOPE</name>
<sequence length="202" mass="23482">MLLGHQEKAGCGWEELSTWTKAVVNHMYWSARTSPEDLDLILPKWKSLVAHVTDVHSHRDPLFPECQHQELHKKWLEEGSPAHQKLRELVLFPHLLRDIPRLSSSAQTFATECFHNTLLQFAPKLMHYIFRSMKARQHRSRKPCLFIRNLVYDERVVLALDMKGALDNISHTLVFEDLASTGCGPRMYDYVRDFLSNCMATI</sequence>
<dbReference type="Proteomes" id="UP000805193">
    <property type="component" value="Unassembled WGS sequence"/>
</dbReference>
<evidence type="ECO:0000313" key="2">
    <source>
        <dbReference type="Proteomes" id="UP000805193"/>
    </source>
</evidence>
<proteinExistence type="predicted"/>
<dbReference type="EMBL" id="JABSTQ010009691">
    <property type="protein sequence ID" value="KAG0426744.1"/>
    <property type="molecule type" value="Genomic_DNA"/>
</dbReference>
<organism evidence="1 2">
    <name type="scientific">Ixodes persulcatus</name>
    <name type="common">Taiga tick</name>
    <dbReference type="NCBI Taxonomy" id="34615"/>
    <lineage>
        <taxon>Eukaryota</taxon>
        <taxon>Metazoa</taxon>
        <taxon>Ecdysozoa</taxon>
        <taxon>Arthropoda</taxon>
        <taxon>Chelicerata</taxon>
        <taxon>Arachnida</taxon>
        <taxon>Acari</taxon>
        <taxon>Parasitiformes</taxon>
        <taxon>Ixodida</taxon>
        <taxon>Ixodoidea</taxon>
        <taxon>Ixodidae</taxon>
        <taxon>Ixodinae</taxon>
        <taxon>Ixodes</taxon>
    </lineage>
</organism>
<protein>
    <submittedName>
        <fullName evidence="1">Uncharacterized protein</fullName>
    </submittedName>
</protein>
<gene>
    <name evidence="1" type="ORF">HPB47_026170</name>
</gene>
<evidence type="ECO:0000313" key="1">
    <source>
        <dbReference type="EMBL" id="KAG0426744.1"/>
    </source>
</evidence>
<comment type="caution">
    <text evidence="1">The sequence shown here is derived from an EMBL/GenBank/DDBJ whole genome shotgun (WGS) entry which is preliminary data.</text>
</comment>
<accession>A0AC60Q1B8</accession>
<reference evidence="1 2" key="1">
    <citation type="journal article" date="2020" name="Cell">
        <title>Large-Scale Comparative Analyses of Tick Genomes Elucidate Their Genetic Diversity and Vector Capacities.</title>
        <authorList>
            <consortium name="Tick Genome and Microbiome Consortium (TIGMIC)"/>
            <person name="Jia N."/>
            <person name="Wang J."/>
            <person name="Shi W."/>
            <person name="Du L."/>
            <person name="Sun Y."/>
            <person name="Zhan W."/>
            <person name="Jiang J.F."/>
            <person name="Wang Q."/>
            <person name="Zhang B."/>
            <person name="Ji P."/>
            <person name="Bell-Sakyi L."/>
            <person name="Cui X.M."/>
            <person name="Yuan T.T."/>
            <person name="Jiang B.G."/>
            <person name="Yang W.F."/>
            <person name="Lam T.T."/>
            <person name="Chang Q.C."/>
            <person name="Ding S.J."/>
            <person name="Wang X.J."/>
            <person name="Zhu J.G."/>
            <person name="Ruan X.D."/>
            <person name="Zhao L."/>
            <person name="Wei J.T."/>
            <person name="Ye R.Z."/>
            <person name="Que T.C."/>
            <person name="Du C.H."/>
            <person name="Zhou Y.H."/>
            <person name="Cheng J.X."/>
            <person name="Dai P.F."/>
            <person name="Guo W.B."/>
            <person name="Han X.H."/>
            <person name="Huang E.J."/>
            <person name="Li L.F."/>
            <person name="Wei W."/>
            <person name="Gao Y.C."/>
            <person name="Liu J.Z."/>
            <person name="Shao H.Z."/>
            <person name="Wang X."/>
            <person name="Wang C.C."/>
            <person name="Yang T.C."/>
            <person name="Huo Q.B."/>
            <person name="Li W."/>
            <person name="Chen H.Y."/>
            <person name="Chen S.E."/>
            <person name="Zhou L.G."/>
            <person name="Ni X.B."/>
            <person name="Tian J.H."/>
            <person name="Sheng Y."/>
            <person name="Liu T."/>
            <person name="Pan Y.S."/>
            <person name="Xia L.Y."/>
            <person name="Li J."/>
            <person name="Zhao F."/>
            <person name="Cao W.C."/>
        </authorList>
    </citation>
    <scope>NUCLEOTIDE SEQUENCE [LARGE SCALE GENOMIC DNA]</scope>
    <source>
        <strain evidence="1">Iper-2018</strain>
    </source>
</reference>
<keyword evidence="2" id="KW-1185">Reference proteome</keyword>